<proteinExistence type="predicted"/>
<evidence type="ECO:0000256" key="11">
    <source>
        <dbReference type="SAM" id="SignalP"/>
    </source>
</evidence>
<keyword evidence="6" id="KW-0044">Antibiotic</keyword>
<feature type="active site" description="Proton donor" evidence="9">
    <location>
        <position position="35"/>
    </location>
</feature>
<keyword evidence="5" id="KW-0378">Hydrolase</keyword>
<protein>
    <recommendedName>
        <fullName evidence="2">lysozyme</fullName>
        <ecNumber evidence="2">3.2.1.17</ecNumber>
    </recommendedName>
</protein>
<feature type="disulfide bond" evidence="10">
    <location>
        <begin position="45"/>
        <end position="54"/>
    </location>
</feature>
<evidence type="ECO:0000313" key="12">
    <source>
        <dbReference type="EMBL" id="KAH3854042.1"/>
    </source>
</evidence>
<feature type="disulfide bond" evidence="10">
    <location>
        <begin position="101"/>
        <end position="119"/>
    </location>
</feature>
<feature type="chain" id="PRO_5039148027" description="lysozyme" evidence="11">
    <location>
        <begin position="20"/>
        <end position="141"/>
    </location>
</feature>
<keyword evidence="3" id="KW-0929">Antimicrobial</keyword>
<comment type="catalytic activity">
    <reaction evidence="1">
        <text>Hydrolysis of (1-&gt;4)-beta-linkages between N-acetylmuramic acid and N-acetyl-D-glucosamine residues in a peptidoglycan and between N-acetyl-D-glucosamine residues in chitodextrins.</text>
        <dbReference type="EC" id="3.2.1.17"/>
    </reaction>
</comment>
<keyword evidence="13" id="KW-1185">Reference proteome</keyword>
<evidence type="ECO:0000256" key="3">
    <source>
        <dbReference type="ARBA" id="ARBA00022529"/>
    </source>
</evidence>
<sequence>MLRLVIFVSVACVAVNAWATGMVSQQCMECICKQENNGPCRDQGCVPDPRTLSCGFFQIKEVYWTDCGKPGAGWKACASDKQCASQCVQAYMAKWIRRKGCTPTCENYARAHNGGPDGCKLSGTVGYWNALKKQPGCANVN</sequence>
<dbReference type="EMBL" id="JAIWYP010000003">
    <property type="protein sequence ID" value="KAH3854042.1"/>
    <property type="molecule type" value="Genomic_DNA"/>
</dbReference>
<dbReference type="EC" id="3.2.1.17" evidence="2"/>
<dbReference type="PROSITE" id="PS51909">
    <property type="entry name" value="LYSOZYME_I"/>
    <property type="match status" value="1"/>
</dbReference>
<keyword evidence="11" id="KW-0732">Signal</keyword>
<evidence type="ECO:0000256" key="9">
    <source>
        <dbReference type="PIRSR" id="PIRSR608597-1"/>
    </source>
</evidence>
<dbReference type="PANTHER" id="PTHR11195">
    <property type="entry name" value="DESTABILASE-RELATED"/>
    <property type="match status" value="1"/>
</dbReference>
<evidence type="ECO:0000256" key="2">
    <source>
        <dbReference type="ARBA" id="ARBA00012732"/>
    </source>
</evidence>
<name>A0A9D4R4V9_DREPO</name>
<accession>A0A9D4R4V9</accession>
<evidence type="ECO:0000256" key="8">
    <source>
        <dbReference type="ARBA" id="ARBA00023295"/>
    </source>
</evidence>
<feature type="disulfide bond" evidence="10">
    <location>
        <begin position="27"/>
        <end position="105"/>
    </location>
</feature>
<feature type="disulfide bond" evidence="10">
    <location>
        <begin position="67"/>
        <end position="87"/>
    </location>
</feature>
<feature type="disulfide bond" evidence="10">
    <location>
        <begin position="30"/>
        <end position="137"/>
    </location>
</feature>
<evidence type="ECO:0000256" key="6">
    <source>
        <dbReference type="ARBA" id="ARBA00023022"/>
    </source>
</evidence>
<keyword evidence="8" id="KW-0326">Glycosidase</keyword>
<keyword evidence="4" id="KW-0081">Bacteriolytic enzyme</keyword>
<keyword evidence="7 10" id="KW-1015">Disulfide bond</keyword>
<evidence type="ECO:0000256" key="10">
    <source>
        <dbReference type="PIRSR" id="PIRSR608597-3"/>
    </source>
</evidence>
<feature type="disulfide bond" evidence="10">
    <location>
        <begin position="32"/>
        <end position="40"/>
    </location>
</feature>
<reference evidence="12" key="2">
    <citation type="submission" date="2020-11" db="EMBL/GenBank/DDBJ databases">
        <authorList>
            <person name="McCartney M.A."/>
            <person name="Auch B."/>
            <person name="Kono T."/>
            <person name="Mallez S."/>
            <person name="Becker A."/>
            <person name="Gohl D.M."/>
            <person name="Silverstein K.A.T."/>
            <person name="Koren S."/>
            <person name="Bechman K.B."/>
            <person name="Herman A."/>
            <person name="Abrahante J.E."/>
            <person name="Garbe J."/>
        </authorList>
    </citation>
    <scope>NUCLEOTIDE SEQUENCE</scope>
    <source>
        <strain evidence="12">Duluth1</strain>
        <tissue evidence="12">Whole animal</tissue>
    </source>
</reference>
<reference evidence="12" key="1">
    <citation type="journal article" date="2019" name="bioRxiv">
        <title>The Genome of the Zebra Mussel, Dreissena polymorpha: A Resource for Invasive Species Research.</title>
        <authorList>
            <person name="McCartney M.A."/>
            <person name="Auch B."/>
            <person name="Kono T."/>
            <person name="Mallez S."/>
            <person name="Zhang Y."/>
            <person name="Obille A."/>
            <person name="Becker A."/>
            <person name="Abrahante J.E."/>
            <person name="Garbe J."/>
            <person name="Badalamenti J.P."/>
            <person name="Herman A."/>
            <person name="Mangelson H."/>
            <person name="Liachko I."/>
            <person name="Sullivan S."/>
            <person name="Sone E.D."/>
            <person name="Koren S."/>
            <person name="Silverstein K.A.T."/>
            <person name="Beckman K.B."/>
            <person name="Gohl D.M."/>
        </authorList>
    </citation>
    <scope>NUCLEOTIDE SEQUENCE</scope>
    <source>
        <strain evidence="12">Duluth1</strain>
        <tissue evidence="12">Whole animal</tissue>
    </source>
</reference>
<organism evidence="12 13">
    <name type="scientific">Dreissena polymorpha</name>
    <name type="common">Zebra mussel</name>
    <name type="synonym">Mytilus polymorpha</name>
    <dbReference type="NCBI Taxonomy" id="45954"/>
    <lineage>
        <taxon>Eukaryota</taxon>
        <taxon>Metazoa</taxon>
        <taxon>Spiralia</taxon>
        <taxon>Lophotrochozoa</taxon>
        <taxon>Mollusca</taxon>
        <taxon>Bivalvia</taxon>
        <taxon>Autobranchia</taxon>
        <taxon>Heteroconchia</taxon>
        <taxon>Euheterodonta</taxon>
        <taxon>Imparidentia</taxon>
        <taxon>Neoheterodontei</taxon>
        <taxon>Myida</taxon>
        <taxon>Dreissenoidea</taxon>
        <taxon>Dreissenidae</taxon>
        <taxon>Dreissena</taxon>
    </lineage>
</organism>
<dbReference type="GO" id="GO:0042742">
    <property type="term" value="P:defense response to bacterium"/>
    <property type="evidence" value="ECO:0007669"/>
    <property type="project" value="UniProtKB-KW"/>
</dbReference>
<evidence type="ECO:0000256" key="7">
    <source>
        <dbReference type="ARBA" id="ARBA00023157"/>
    </source>
</evidence>
<evidence type="ECO:0000256" key="5">
    <source>
        <dbReference type="ARBA" id="ARBA00022801"/>
    </source>
</evidence>
<dbReference type="OrthoDB" id="6337871at2759"/>
<dbReference type="SUPFAM" id="SSF53955">
    <property type="entry name" value="Lysozyme-like"/>
    <property type="match status" value="1"/>
</dbReference>
<dbReference type="Pfam" id="PF05497">
    <property type="entry name" value="Destabilase"/>
    <property type="match status" value="1"/>
</dbReference>
<dbReference type="AlphaFoldDB" id="A0A9D4R4V9"/>
<dbReference type="InterPro" id="IPR008597">
    <property type="entry name" value="Invert_lysozyme"/>
</dbReference>
<evidence type="ECO:0000256" key="1">
    <source>
        <dbReference type="ARBA" id="ARBA00000632"/>
    </source>
</evidence>
<dbReference type="PANTHER" id="PTHR11195:SF13">
    <property type="entry name" value="INVERTEBRATE-TYPE LYSOZYME 2-RELATED"/>
    <property type="match status" value="1"/>
</dbReference>
<gene>
    <name evidence="12" type="ORF">DPMN_096581</name>
</gene>
<dbReference type="GO" id="GO:0031640">
    <property type="term" value="P:killing of cells of another organism"/>
    <property type="evidence" value="ECO:0007669"/>
    <property type="project" value="UniProtKB-KW"/>
</dbReference>
<feature type="disulfide bond" evidence="10">
    <location>
        <begin position="77"/>
        <end position="83"/>
    </location>
</feature>
<evidence type="ECO:0000256" key="4">
    <source>
        <dbReference type="ARBA" id="ARBA00022638"/>
    </source>
</evidence>
<dbReference type="InterPro" id="IPR023346">
    <property type="entry name" value="Lysozyme-like_dom_sf"/>
</dbReference>
<dbReference type="Gene3D" id="1.10.530.10">
    <property type="match status" value="1"/>
</dbReference>
<feature type="active site" description="Nucleophile" evidence="9">
    <location>
        <position position="48"/>
    </location>
</feature>
<feature type="signal peptide" evidence="11">
    <location>
        <begin position="1"/>
        <end position="19"/>
    </location>
</feature>
<dbReference type="Proteomes" id="UP000828390">
    <property type="component" value="Unassembled WGS sequence"/>
</dbReference>
<evidence type="ECO:0000313" key="13">
    <source>
        <dbReference type="Proteomes" id="UP000828390"/>
    </source>
</evidence>
<dbReference type="GO" id="GO:0003796">
    <property type="term" value="F:lysozyme activity"/>
    <property type="evidence" value="ECO:0007669"/>
    <property type="project" value="UniProtKB-EC"/>
</dbReference>
<comment type="caution">
    <text evidence="12">The sequence shown here is derived from an EMBL/GenBank/DDBJ whole genome shotgun (WGS) entry which is preliminary data.</text>
</comment>